<dbReference type="PANTHER" id="PTHR42951">
    <property type="entry name" value="METALLO-BETA-LACTAMASE DOMAIN-CONTAINING"/>
    <property type="match status" value="1"/>
</dbReference>
<evidence type="ECO:0000259" key="2">
    <source>
        <dbReference type="SMART" id="SM00849"/>
    </source>
</evidence>
<name>A0ABW7MJI4_9GAMM</name>
<organism evidence="3 4">
    <name type="scientific">Ectopseudomonas khazarica</name>
    <dbReference type="NCBI Taxonomy" id="2502979"/>
    <lineage>
        <taxon>Bacteria</taxon>
        <taxon>Pseudomonadati</taxon>
        <taxon>Pseudomonadota</taxon>
        <taxon>Gammaproteobacteria</taxon>
        <taxon>Pseudomonadales</taxon>
        <taxon>Pseudomonadaceae</taxon>
        <taxon>Ectopseudomonas</taxon>
    </lineage>
</organism>
<feature type="domain" description="Metallo-beta-lactamase" evidence="2">
    <location>
        <begin position="94"/>
        <end position="279"/>
    </location>
</feature>
<gene>
    <name evidence="3" type="ORF">ACEVAQ_23845</name>
</gene>
<feature type="signal peptide" evidence="1">
    <location>
        <begin position="1"/>
        <end position="20"/>
    </location>
</feature>
<dbReference type="Gene3D" id="3.60.15.10">
    <property type="entry name" value="Ribonuclease Z/Hydroxyacylglutathione hydrolase-like"/>
    <property type="match status" value="1"/>
</dbReference>
<accession>A0ABW7MJI4</accession>
<dbReference type="SUPFAM" id="SSF56281">
    <property type="entry name" value="Metallo-hydrolase/oxidoreductase"/>
    <property type="match status" value="1"/>
</dbReference>
<evidence type="ECO:0000256" key="1">
    <source>
        <dbReference type="SAM" id="SignalP"/>
    </source>
</evidence>
<comment type="caution">
    <text evidence="3">The sequence shown here is derived from an EMBL/GenBank/DDBJ whole genome shotgun (WGS) entry which is preliminary data.</text>
</comment>
<dbReference type="EMBL" id="JBHEGD010000002">
    <property type="protein sequence ID" value="MFH6601739.1"/>
    <property type="molecule type" value="Genomic_DNA"/>
</dbReference>
<dbReference type="InterPro" id="IPR001279">
    <property type="entry name" value="Metallo-B-lactamas"/>
</dbReference>
<dbReference type="InterPro" id="IPR050855">
    <property type="entry name" value="NDM-1-like"/>
</dbReference>
<sequence length="331" mass="36829">MRVRLLISGIFALICSCVQAEPQDPKFYAQRGMQAGHAYPGLANICDIFTPLKMAGSRPRQEGGANERRERASSRAAFGPMQVFDNLYFVGTSGVSSWALKTSEGLILIDALNNDDEAQRYIDAGLRTLGLDPADIRYLLITHGHGDHYGGQAYLVEKFKPRVVMSEQDWQELEKPKLEFSNPRWGQPPKRDMAVKDGDLLTLGDTRVQLYVTPGHTPGTLSLIFSVHDQGVEHKVALWGGTGLNFGTDRQRILAYSASAERFRLLAKEQGADIFMSNHPARDGARERLPMLKQRKPGEPHPFVVESMDVEGAFELLRDCSYAQALKLDTP</sequence>
<reference evidence="3 4" key="1">
    <citation type="submission" date="2024-09" db="EMBL/GenBank/DDBJ databases">
        <title>Elucidation of the Bokeelamides from Bacteria Associated with Moon Snail Egg Collars.</title>
        <authorList>
            <person name="Campbell R."/>
            <person name="Piedl K."/>
            <person name="Mevers E."/>
        </authorList>
    </citation>
    <scope>NUCLEOTIDE SEQUENCE [LARGE SCALE GENOMIC DNA]</scope>
    <source>
        <strain evidence="3 4">EM133</strain>
    </source>
</reference>
<dbReference type="SMART" id="SM00849">
    <property type="entry name" value="Lactamase_B"/>
    <property type="match status" value="1"/>
</dbReference>
<proteinExistence type="predicted"/>
<dbReference type="RefSeq" id="WP_395273999.1">
    <property type="nucleotide sequence ID" value="NZ_JBHEGD010000002.1"/>
</dbReference>
<protein>
    <submittedName>
        <fullName evidence="3">MBL fold metallo-hydrolase</fullName>
    </submittedName>
</protein>
<dbReference type="PROSITE" id="PS51257">
    <property type="entry name" value="PROKAR_LIPOPROTEIN"/>
    <property type="match status" value="1"/>
</dbReference>
<keyword evidence="1" id="KW-0732">Signal</keyword>
<dbReference type="Proteomes" id="UP001609932">
    <property type="component" value="Unassembled WGS sequence"/>
</dbReference>
<dbReference type="PANTHER" id="PTHR42951:SF17">
    <property type="entry name" value="METALLO-BETA-LACTAMASE DOMAIN-CONTAINING PROTEIN"/>
    <property type="match status" value="1"/>
</dbReference>
<evidence type="ECO:0000313" key="3">
    <source>
        <dbReference type="EMBL" id="MFH6601739.1"/>
    </source>
</evidence>
<keyword evidence="4" id="KW-1185">Reference proteome</keyword>
<dbReference type="InterPro" id="IPR036866">
    <property type="entry name" value="RibonucZ/Hydroxyglut_hydro"/>
</dbReference>
<evidence type="ECO:0000313" key="4">
    <source>
        <dbReference type="Proteomes" id="UP001609932"/>
    </source>
</evidence>
<dbReference type="CDD" id="cd16280">
    <property type="entry name" value="metallo-hydrolase-like_MBL-fold"/>
    <property type="match status" value="1"/>
</dbReference>
<dbReference type="Pfam" id="PF00753">
    <property type="entry name" value="Lactamase_B"/>
    <property type="match status" value="1"/>
</dbReference>
<feature type="chain" id="PRO_5046637991" evidence="1">
    <location>
        <begin position="21"/>
        <end position="331"/>
    </location>
</feature>